<reference evidence="7" key="2">
    <citation type="submission" date="2025-09" db="UniProtKB">
        <authorList>
            <consortium name="Ensembl"/>
        </authorList>
    </citation>
    <scope>IDENTIFICATION</scope>
</reference>
<evidence type="ECO:0000259" key="5">
    <source>
        <dbReference type="PROSITE" id="PS50089"/>
    </source>
</evidence>
<keyword evidence="1" id="KW-0479">Metal-binding</keyword>
<dbReference type="Pfam" id="PF15227">
    <property type="entry name" value="zf-C3HC4_4"/>
    <property type="match status" value="1"/>
</dbReference>
<reference evidence="7" key="1">
    <citation type="submission" date="2025-08" db="UniProtKB">
        <authorList>
            <consortium name="Ensembl"/>
        </authorList>
    </citation>
    <scope>IDENTIFICATION</scope>
</reference>
<evidence type="ECO:0008006" key="9">
    <source>
        <dbReference type="Google" id="ProtNLM"/>
    </source>
</evidence>
<organism evidence="7 8">
    <name type="scientific">Sphenodon punctatus</name>
    <name type="common">Tuatara</name>
    <name type="synonym">Hatteria punctata</name>
    <dbReference type="NCBI Taxonomy" id="8508"/>
    <lineage>
        <taxon>Eukaryota</taxon>
        <taxon>Metazoa</taxon>
        <taxon>Chordata</taxon>
        <taxon>Craniata</taxon>
        <taxon>Vertebrata</taxon>
        <taxon>Euteleostomi</taxon>
        <taxon>Lepidosauria</taxon>
        <taxon>Sphenodontia</taxon>
        <taxon>Sphenodontidae</taxon>
        <taxon>Sphenodon</taxon>
    </lineage>
</organism>
<keyword evidence="2 4" id="KW-0863">Zinc-finger</keyword>
<sequence length="279" mass="31601">MAAAAARDPVKVLQEEVTCSICLDYFADPVILDCGHNFCRACITQNWGESVENFSCPQCREIWPRRSLKPNRQLSSVVDGVRRLSLAPRAEPGCEKHQEPLKLFCQDDRVPICLVCDRAKEHRAHTVLPIDEAVQEYKEAVGAERQKVLSEFERLHQFLEKQQRLLLAQLGVLETEIGKREDVTRCSEKISCLNTLIREMEGRCQQPAGQFLQDVESTLSRYKQRPLQQPVDNSPELEETLGAFSLKTAALQETLQKFKGTRKELGGEWAGSHKCCPHG</sequence>
<proteinExistence type="predicted"/>
<feature type="domain" description="B box-type" evidence="6">
    <location>
        <begin position="94"/>
        <end position="130"/>
    </location>
</feature>
<dbReference type="GeneTree" id="ENSGT01030000234669"/>
<evidence type="ECO:0000313" key="8">
    <source>
        <dbReference type="Proteomes" id="UP000694392"/>
    </source>
</evidence>
<dbReference type="SUPFAM" id="SSF57850">
    <property type="entry name" value="RING/U-box"/>
    <property type="match status" value="1"/>
</dbReference>
<feature type="domain" description="RING-type" evidence="5">
    <location>
        <begin position="19"/>
        <end position="60"/>
    </location>
</feature>
<dbReference type="InterPro" id="IPR000315">
    <property type="entry name" value="Znf_B-box"/>
</dbReference>
<dbReference type="SMART" id="SM00184">
    <property type="entry name" value="RING"/>
    <property type="match status" value="1"/>
</dbReference>
<protein>
    <recommendedName>
        <fullName evidence="9">Zinc finger protein RFP-like</fullName>
    </recommendedName>
</protein>
<dbReference type="Ensembl" id="ENSSPUT00000013774.1">
    <property type="protein sequence ID" value="ENSSPUP00000012911.1"/>
    <property type="gene ID" value="ENSSPUG00000009956.1"/>
</dbReference>
<dbReference type="Gene3D" id="3.30.160.60">
    <property type="entry name" value="Classic Zinc Finger"/>
    <property type="match status" value="1"/>
</dbReference>
<evidence type="ECO:0000256" key="3">
    <source>
        <dbReference type="ARBA" id="ARBA00022833"/>
    </source>
</evidence>
<evidence type="ECO:0000256" key="2">
    <source>
        <dbReference type="ARBA" id="ARBA00022771"/>
    </source>
</evidence>
<dbReference type="Proteomes" id="UP000694392">
    <property type="component" value="Unplaced"/>
</dbReference>
<dbReference type="GO" id="GO:0008270">
    <property type="term" value="F:zinc ion binding"/>
    <property type="evidence" value="ECO:0007669"/>
    <property type="project" value="UniProtKB-KW"/>
</dbReference>
<evidence type="ECO:0000256" key="4">
    <source>
        <dbReference type="PROSITE-ProRule" id="PRU00024"/>
    </source>
</evidence>
<dbReference type="CDD" id="cd19762">
    <property type="entry name" value="Bbox2_TRIM7-like"/>
    <property type="match status" value="1"/>
</dbReference>
<dbReference type="Pfam" id="PF00643">
    <property type="entry name" value="zf-B_box"/>
    <property type="match status" value="1"/>
</dbReference>
<dbReference type="PROSITE" id="PS00518">
    <property type="entry name" value="ZF_RING_1"/>
    <property type="match status" value="1"/>
</dbReference>
<accession>A0A8D0GY56</accession>
<dbReference type="InterPro" id="IPR001841">
    <property type="entry name" value="Znf_RING"/>
</dbReference>
<dbReference type="SUPFAM" id="SSF57845">
    <property type="entry name" value="B-box zinc-binding domain"/>
    <property type="match status" value="1"/>
</dbReference>
<keyword evidence="3" id="KW-0862">Zinc</keyword>
<dbReference type="CDD" id="cd16594">
    <property type="entry name" value="RING-HC_TRIM7-like_C-IV"/>
    <property type="match status" value="1"/>
</dbReference>
<keyword evidence="8" id="KW-1185">Reference proteome</keyword>
<dbReference type="PROSITE" id="PS50089">
    <property type="entry name" value="ZF_RING_2"/>
    <property type="match status" value="1"/>
</dbReference>
<name>A0A8D0GY56_SPHPU</name>
<dbReference type="OMA" id="HEALICL"/>
<dbReference type="InterPro" id="IPR017907">
    <property type="entry name" value="Znf_RING_CS"/>
</dbReference>
<dbReference type="InterPro" id="IPR050143">
    <property type="entry name" value="TRIM/RBCC"/>
</dbReference>
<dbReference type="AlphaFoldDB" id="A0A8D0GY56"/>
<dbReference type="InterPro" id="IPR013083">
    <property type="entry name" value="Znf_RING/FYVE/PHD"/>
</dbReference>
<dbReference type="SMART" id="SM00336">
    <property type="entry name" value="BBOX"/>
    <property type="match status" value="1"/>
</dbReference>
<evidence type="ECO:0000313" key="7">
    <source>
        <dbReference type="Ensembl" id="ENSSPUP00000012911.1"/>
    </source>
</evidence>
<evidence type="ECO:0000259" key="6">
    <source>
        <dbReference type="PROSITE" id="PS50119"/>
    </source>
</evidence>
<dbReference type="Gene3D" id="3.30.40.10">
    <property type="entry name" value="Zinc/RING finger domain, C3HC4 (zinc finger)"/>
    <property type="match status" value="1"/>
</dbReference>
<dbReference type="PANTHER" id="PTHR24103">
    <property type="entry name" value="E3 UBIQUITIN-PROTEIN LIGASE TRIM"/>
    <property type="match status" value="1"/>
</dbReference>
<evidence type="ECO:0000256" key="1">
    <source>
        <dbReference type="ARBA" id="ARBA00022723"/>
    </source>
</evidence>
<dbReference type="PROSITE" id="PS50119">
    <property type="entry name" value="ZF_BBOX"/>
    <property type="match status" value="1"/>
</dbReference>